<proteinExistence type="predicted"/>
<dbReference type="PANTHER" id="PTHR34322:SF2">
    <property type="entry name" value="TRANSPOSASE IS200-LIKE DOMAIN-CONTAINING PROTEIN"/>
    <property type="match status" value="1"/>
</dbReference>
<dbReference type="InterPro" id="IPR002686">
    <property type="entry name" value="Transposase_17"/>
</dbReference>
<gene>
    <name evidence="2" type="ORF">A3F03_02355</name>
</gene>
<dbReference type="SUPFAM" id="SSF143422">
    <property type="entry name" value="Transposase IS200-like"/>
    <property type="match status" value="1"/>
</dbReference>
<name>A0A1F7I5U1_9BACT</name>
<dbReference type="Proteomes" id="UP000176803">
    <property type="component" value="Unassembled WGS sequence"/>
</dbReference>
<feature type="domain" description="Transposase IS200-like" evidence="1">
    <location>
        <begin position="9"/>
        <end position="123"/>
    </location>
</feature>
<evidence type="ECO:0000313" key="2">
    <source>
        <dbReference type="EMBL" id="OGK38734.1"/>
    </source>
</evidence>
<dbReference type="InterPro" id="IPR036515">
    <property type="entry name" value="Transposase_17_sf"/>
</dbReference>
<dbReference type="Pfam" id="PF01797">
    <property type="entry name" value="Y1_Tnp"/>
    <property type="match status" value="1"/>
</dbReference>
<dbReference type="GO" id="GO:0006313">
    <property type="term" value="P:DNA transposition"/>
    <property type="evidence" value="ECO:0007669"/>
    <property type="project" value="InterPro"/>
</dbReference>
<comment type="caution">
    <text evidence="2">The sequence shown here is derived from an EMBL/GenBank/DDBJ whole genome shotgun (WGS) entry which is preliminary data.</text>
</comment>
<organism evidence="2 3">
    <name type="scientific">Candidatus Roizmanbacteria bacterium RIFCSPHIGHO2_12_FULL_41_11</name>
    <dbReference type="NCBI Taxonomy" id="1802052"/>
    <lineage>
        <taxon>Bacteria</taxon>
        <taxon>Candidatus Roizmaniibacteriota</taxon>
    </lineage>
</organism>
<dbReference type="GO" id="GO:0004803">
    <property type="term" value="F:transposase activity"/>
    <property type="evidence" value="ECO:0007669"/>
    <property type="project" value="InterPro"/>
</dbReference>
<evidence type="ECO:0000259" key="1">
    <source>
        <dbReference type="SMART" id="SM01321"/>
    </source>
</evidence>
<evidence type="ECO:0000313" key="3">
    <source>
        <dbReference type="Proteomes" id="UP000176803"/>
    </source>
</evidence>
<dbReference type="Gene3D" id="3.30.70.1290">
    <property type="entry name" value="Transposase IS200-like"/>
    <property type="match status" value="1"/>
</dbReference>
<dbReference type="PANTHER" id="PTHR34322">
    <property type="entry name" value="TRANSPOSASE, Y1_TNP DOMAIN-CONTAINING"/>
    <property type="match status" value="1"/>
</dbReference>
<sequence>MPRGPRFIFENAFYHVFNRGVNKQPIFLSERDYLFFLKKLKELKKKYDHSIYCVCLMPNHFHISIQTRKSPISKIMSSLTTSYSMYFNRTYKRVGPVFQNRFKSILIENNEYFLKLSQYIYLNPVNAGLVKDPMLYKFSSMREAVGKEPFSLLDEDIVRLVGETKRTQKAYEKFIYDGISENLTEIDILFEKEEAVFGTNKFSTMANKKYMRRKNKNYA</sequence>
<dbReference type="GO" id="GO:0003677">
    <property type="term" value="F:DNA binding"/>
    <property type="evidence" value="ECO:0007669"/>
    <property type="project" value="InterPro"/>
</dbReference>
<reference evidence="2 3" key="1">
    <citation type="journal article" date="2016" name="Nat. Commun.">
        <title>Thousands of microbial genomes shed light on interconnected biogeochemical processes in an aquifer system.</title>
        <authorList>
            <person name="Anantharaman K."/>
            <person name="Brown C.T."/>
            <person name="Hug L.A."/>
            <person name="Sharon I."/>
            <person name="Castelle C.J."/>
            <person name="Probst A.J."/>
            <person name="Thomas B.C."/>
            <person name="Singh A."/>
            <person name="Wilkins M.J."/>
            <person name="Karaoz U."/>
            <person name="Brodie E.L."/>
            <person name="Williams K.H."/>
            <person name="Hubbard S.S."/>
            <person name="Banfield J.F."/>
        </authorList>
    </citation>
    <scope>NUCLEOTIDE SEQUENCE [LARGE SCALE GENOMIC DNA]</scope>
</reference>
<protein>
    <recommendedName>
        <fullName evidence="1">Transposase IS200-like domain-containing protein</fullName>
    </recommendedName>
</protein>
<dbReference type="SMART" id="SM01321">
    <property type="entry name" value="Y1_Tnp"/>
    <property type="match status" value="1"/>
</dbReference>
<dbReference type="AlphaFoldDB" id="A0A1F7I5U1"/>
<dbReference type="EMBL" id="MGAC01000003">
    <property type="protein sequence ID" value="OGK38734.1"/>
    <property type="molecule type" value="Genomic_DNA"/>
</dbReference>
<accession>A0A1F7I5U1</accession>